<keyword evidence="3" id="KW-1185">Reference proteome</keyword>
<sequence length="270" mass="30172">PFKEILCEISFAAPSSVIEVGGFRVLLDAVLDKTITGTSPNISESMVITILHLIQFMPNVSADYHLSYLISPHFEKGVQYNASRLALTSLLRNWRGLANLCHGRFNNSISELLAIFCCNLDDTILLDSLLTLLFDVFNIRSCQEQELEEIEEKSHECSTIFDDLVAASQKLDYDDEQEFSLAQNFFIAESRYKESIYETDGAYFDLSQSYKILILAIFLEARLVEHLIELITNAQSEVVAAKGGLLLAEIDVLTSLYLPAHCVSNSVLSG</sequence>
<dbReference type="GO" id="GO:0051897">
    <property type="term" value="P:positive regulation of phosphatidylinositol 3-kinase/protein kinase B signal transduction"/>
    <property type="evidence" value="ECO:0007669"/>
    <property type="project" value="TreeGrafter"/>
</dbReference>
<dbReference type="PANTHER" id="PTHR13298:SF11">
    <property type="entry name" value="RAPAMYCIN-INSENSITIVE COMPANION OF MTOR"/>
    <property type="match status" value="1"/>
</dbReference>
<dbReference type="EMBL" id="FN653543">
    <property type="protein sequence ID" value="CBY15527.1"/>
    <property type="molecule type" value="Genomic_DNA"/>
</dbReference>
<dbReference type="GO" id="GO:0043539">
    <property type="term" value="F:protein serine/threonine kinase activator activity"/>
    <property type="evidence" value="ECO:0007669"/>
    <property type="project" value="TreeGrafter"/>
</dbReference>
<evidence type="ECO:0000313" key="3">
    <source>
        <dbReference type="Proteomes" id="UP000001307"/>
    </source>
</evidence>
<accession>E4Y0W9</accession>
<dbReference type="GO" id="GO:0038203">
    <property type="term" value="P:TORC2 signaling"/>
    <property type="evidence" value="ECO:0007669"/>
    <property type="project" value="TreeGrafter"/>
</dbReference>
<dbReference type="InterPro" id="IPR028267">
    <property type="entry name" value="Pianissimo_N"/>
</dbReference>
<reference evidence="2" key="1">
    <citation type="journal article" date="2010" name="Science">
        <title>Plasticity of animal genome architecture unmasked by rapid evolution of a pelagic tunicate.</title>
        <authorList>
            <person name="Denoeud F."/>
            <person name="Henriet S."/>
            <person name="Mungpakdee S."/>
            <person name="Aury J.M."/>
            <person name="Da Silva C."/>
            <person name="Brinkmann H."/>
            <person name="Mikhaleva J."/>
            <person name="Olsen L.C."/>
            <person name="Jubin C."/>
            <person name="Canestro C."/>
            <person name="Bouquet J.M."/>
            <person name="Danks G."/>
            <person name="Poulain J."/>
            <person name="Campsteijn C."/>
            <person name="Adamski M."/>
            <person name="Cross I."/>
            <person name="Yadetie F."/>
            <person name="Muffato M."/>
            <person name="Louis A."/>
            <person name="Butcher S."/>
            <person name="Tsagkogeorga G."/>
            <person name="Konrad A."/>
            <person name="Singh S."/>
            <person name="Jensen M.F."/>
            <person name="Cong E.H."/>
            <person name="Eikeseth-Otteraa H."/>
            <person name="Noel B."/>
            <person name="Anthouard V."/>
            <person name="Porcel B.M."/>
            <person name="Kachouri-Lafond R."/>
            <person name="Nishino A."/>
            <person name="Ugolini M."/>
            <person name="Chourrout P."/>
            <person name="Nishida H."/>
            <person name="Aasland R."/>
            <person name="Huzurbazar S."/>
            <person name="Westhof E."/>
            <person name="Delsuc F."/>
            <person name="Lehrach H."/>
            <person name="Reinhardt R."/>
            <person name="Weissenbach J."/>
            <person name="Roy S.W."/>
            <person name="Artiguenave F."/>
            <person name="Postlethwait J.H."/>
            <person name="Manak J.R."/>
            <person name="Thompson E.M."/>
            <person name="Jaillon O."/>
            <person name="Du Pasquier L."/>
            <person name="Boudinot P."/>
            <person name="Liberles D.A."/>
            <person name="Volff J.N."/>
            <person name="Philippe H."/>
            <person name="Lenhard B."/>
            <person name="Roest Crollius H."/>
            <person name="Wincker P."/>
            <person name="Chourrout D."/>
        </authorList>
    </citation>
    <scope>NUCLEOTIDE SEQUENCE [LARGE SCALE GENOMIC DNA]</scope>
</reference>
<organism evidence="2">
    <name type="scientific">Oikopleura dioica</name>
    <name type="common">Tunicate</name>
    <dbReference type="NCBI Taxonomy" id="34765"/>
    <lineage>
        <taxon>Eukaryota</taxon>
        <taxon>Metazoa</taxon>
        <taxon>Chordata</taxon>
        <taxon>Tunicata</taxon>
        <taxon>Appendicularia</taxon>
        <taxon>Copelata</taxon>
        <taxon>Oikopleuridae</taxon>
        <taxon>Oikopleura</taxon>
    </lineage>
</organism>
<dbReference type="Proteomes" id="UP000001307">
    <property type="component" value="Unassembled WGS sequence"/>
</dbReference>
<dbReference type="InterPro" id="IPR028268">
    <property type="entry name" value="Pianissimo_fam"/>
</dbReference>
<feature type="non-terminal residue" evidence="2">
    <location>
        <position position="1"/>
    </location>
</feature>
<dbReference type="InParanoid" id="E4Y0W9"/>
<dbReference type="Pfam" id="PF14664">
    <property type="entry name" value="RICTOR_N"/>
    <property type="match status" value="1"/>
</dbReference>
<protein>
    <recommendedName>
        <fullName evidence="1">Rapamycin-insensitive companion of mTOR N-terminal domain-containing protein</fullName>
    </recommendedName>
</protein>
<dbReference type="GO" id="GO:0031932">
    <property type="term" value="C:TORC2 complex"/>
    <property type="evidence" value="ECO:0007669"/>
    <property type="project" value="InterPro"/>
</dbReference>
<proteinExistence type="predicted"/>
<feature type="domain" description="Rapamycin-insensitive companion of mTOR N-terminal" evidence="1">
    <location>
        <begin position="4"/>
        <end position="259"/>
    </location>
</feature>
<evidence type="ECO:0000259" key="1">
    <source>
        <dbReference type="Pfam" id="PF14664"/>
    </source>
</evidence>
<gene>
    <name evidence="2" type="ORF">GSOID_T00013807001</name>
</gene>
<evidence type="ECO:0000313" key="2">
    <source>
        <dbReference type="EMBL" id="CBY15527.1"/>
    </source>
</evidence>
<dbReference type="PANTHER" id="PTHR13298">
    <property type="entry name" value="CYTOSOLIC REGULATOR PIANISSIMO"/>
    <property type="match status" value="1"/>
</dbReference>
<dbReference type="AlphaFoldDB" id="E4Y0W9"/>
<dbReference type="OrthoDB" id="271111at2759"/>
<name>E4Y0W9_OIKDI</name>